<protein>
    <submittedName>
        <fullName evidence="2">Uncharacterized protein</fullName>
    </submittedName>
</protein>
<sequence length="181" mass="18635">MRGQEGPRLGCGAPGVQPLPRAGTLPDLMRSNPLARGALPGSHLTATVSQREGSPDEAILDEGRPRGASSPLELGDEDPASPRACKEPALPTPTVQLRTRSCCLNAQSAAAPGPDAGAACDTGRWEAGRTLSGGRGAPAYAPSWGLGTSRSARMIRRPSSQRGVLPHCSPTAVYLDGVPVR</sequence>
<keyword evidence="3" id="KW-1185">Reference proteome</keyword>
<reference evidence="2 3" key="1">
    <citation type="submission" date="2022-11" db="EMBL/GenBank/DDBJ databases">
        <title>Whole genome sequence of Eschrichtius robustus ER-17-0199.</title>
        <authorList>
            <person name="Bruniche-Olsen A."/>
            <person name="Black A.N."/>
            <person name="Fields C.J."/>
            <person name="Walden K."/>
            <person name="Dewoody J.A."/>
        </authorList>
    </citation>
    <scope>NUCLEOTIDE SEQUENCE [LARGE SCALE GENOMIC DNA]</scope>
    <source>
        <strain evidence="2">ER-17-0199</strain>
        <tissue evidence="2">Blubber</tissue>
    </source>
</reference>
<comment type="caution">
    <text evidence="2">The sequence shown here is derived from an EMBL/GenBank/DDBJ whole genome shotgun (WGS) entry which is preliminary data.</text>
</comment>
<evidence type="ECO:0000313" key="3">
    <source>
        <dbReference type="Proteomes" id="UP001159641"/>
    </source>
</evidence>
<dbReference type="AlphaFoldDB" id="A0AB34HME9"/>
<name>A0AB34HME9_ESCRO</name>
<dbReference type="Proteomes" id="UP001159641">
    <property type="component" value="Unassembled WGS sequence"/>
</dbReference>
<evidence type="ECO:0000313" key="2">
    <source>
        <dbReference type="EMBL" id="KAJ8792744.1"/>
    </source>
</evidence>
<gene>
    <name evidence="2" type="ORF">J1605_019564</name>
</gene>
<organism evidence="2 3">
    <name type="scientific">Eschrichtius robustus</name>
    <name type="common">California gray whale</name>
    <name type="synonym">Eschrichtius gibbosus</name>
    <dbReference type="NCBI Taxonomy" id="9764"/>
    <lineage>
        <taxon>Eukaryota</taxon>
        <taxon>Metazoa</taxon>
        <taxon>Chordata</taxon>
        <taxon>Craniata</taxon>
        <taxon>Vertebrata</taxon>
        <taxon>Euteleostomi</taxon>
        <taxon>Mammalia</taxon>
        <taxon>Eutheria</taxon>
        <taxon>Laurasiatheria</taxon>
        <taxon>Artiodactyla</taxon>
        <taxon>Whippomorpha</taxon>
        <taxon>Cetacea</taxon>
        <taxon>Mysticeti</taxon>
        <taxon>Eschrichtiidae</taxon>
        <taxon>Eschrichtius</taxon>
    </lineage>
</organism>
<dbReference type="EMBL" id="JAIQCJ010001083">
    <property type="protein sequence ID" value="KAJ8792744.1"/>
    <property type="molecule type" value="Genomic_DNA"/>
</dbReference>
<proteinExistence type="predicted"/>
<feature type="region of interest" description="Disordered" evidence="1">
    <location>
        <begin position="1"/>
        <end position="92"/>
    </location>
</feature>
<accession>A0AB34HME9</accession>
<evidence type="ECO:0000256" key="1">
    <source>
        <dbReference type="SAM" id="MobiDB-lite"/>
    </source>
</evidence>